<gene>
    <name evidence="2" type="ORF">CEXT_409411</name>
</gene>
<dbReference type="AlphaFoldDB" id="A0AAV4RXN6"/>
<keyword evidence="3" id="KW-1185">Reference proteome</keyword>
<comment type="caution">
    <text evidence="2">The sequence shown here is derived from an EMBL/GenBank/DDBJ whole genome shotgun (WGS) entry which is preliminary data.</text>
</comment>
<dbReference type="Proteomes" id="UP001054945">
    <property type="component" value="Unassembled WGS sequence"/>
</dbReference>
<name>A0AAV4RXN6_CAEEX</name>
<dbReference type="EMBL" id="BPLR01008640">
    <property type="protein sequence ID" value="GIY26185.1"/>
    <property type="molecule type" value="Genomic_DNA"/>
</dbReference>
<sequence length="151" mass="16617">MEGRLTDAKQGCQEGECLGEERVICARDGGLLSTGDMFGNPSAKFSSHRIKRWSLHASNHPLRPADLKENGQKVLLESDNPAPPHHSEVPAETTQEILMRGIANLADFRPSIEFSPFYIGSPLRSPSASGENRSPPFLLMRSSSFPLYPEL</sequence>
<evidence type="ECO:0000256" key="1">
    <source>
        <dbReference type="SAM" id="MobiDB-lite"/>
    </source>
</evidence>
<evidence type="ECO:0000313" key="3">
    <source>
        <dbReference type="Proteomes" id="UP001054945"/>
    </source>
</evidence>
<accession>A0AAV4RXN6</accession>
<organism evidence="2 3">
    <name type="scientific">Caerostris extrusa</name>
    <name type="common">Bark spider</name>
    <name type="synonym">Caerostris bankana</name>
    <dbReference type="NCBI Taxonomy" id="172846"/>
    <lineage>
        <taxon>Eukaryota</taxon>
        <taxon>Metazoa</taxon>
        <taxon>Ecdysozoa</taxon>
        <taxon>Arthropoda</taxon>
        <taxon>Chelicerata</taxon>
        <taxon>Arachnida</taxon>
        <taxon>Araneae</taxon>
        <taxon>Araneomorphae</taxon>
        <taxon>Entelegynae</taxon>
        <taxon>Araneoidea</taxon>
        <taxon>Araneidae</taxon>
        <taxon>Caerostris</taxon>
    </lineage>
</organism>
<reference evidence="2 3" key="1">
    <citation type="submission" date="2021-06" db="EMBL/GenBank/DDBJ databases">
        <title>Caerostris extrusa draft genome.</title>
        <authorList>
            <person name="Kono N."/>
            <person name="Arakawa K."/>
        </authorList>
    </citation>
    <scope>NUCLEOTIDE SEQUENCE [LARGE SCALE GENOMIC DNA]</scope>
</reference>
<feature type="region of interest" description="Disordered" evidence="1">
    <location>
        <begin position="61"/>
        <end position="92"/>
    </location>
</feature>
<evidence type="ECO:0000313" key="2">
    <source>
        <dbReference type="EMBL" id="GIY26185.1"/>
    </source>
</evidence>
<proteinExistence type="predicted"/>
<protein>
    <submittedName>
        <fullName evidence="2">Uncharacterized protein</fullName>
    </submittedName>
</protein>